<feature type="compositionally biased region" description="Low complexity" evidence="1">
    <location>
        <begin position="57"/>
        <end position="72"/>
    </location>
</feature>
<feature type="region of interest" description="Disordered" evidence="1">
    <location>
        <begin position="46"/>
        <end position="76"/>
    </location>
</feature>
<dbReference type="Proteomes" id="UP000198507">
    <property type="component" value="Unassembled WGS sequence"/>
</dbReference>
<evidence type="ECO:0000256" key="2">
    <source>
        <dbReference type="SAM" id="Phobius"/>
    </source>
</evidence>
<sequence length="158" mass="15713">MAQPAPPGREDRPDGPQDRGWTRWLAAGTFVLGLVAGALLVGLLGQAPPVPRPAQEAASASTAGPTSTAGPGDRVGIEPACLRALNAAQDIAATADDLGAAAAALDAAQLDEVVRRLQPLQARLGESRAACEASGSLPTEGAEPTGRGEPTPPASPTG</sequence>
<evidence type="ECO:0000313" key="3">
    <source>
        <dbReference type="EMBL" id="SES79873.1"/>
    </source>
</evidence>
<gene>
    <name evidence="3" type="ORF">SAMN04488546_0546</name>
</gene>
<keyword evidence="2" id="KW-1133">Transmembrane helix</keyword>
<keyword evidence="4" id="KW-1185">Reference proteome</keyword>
<proteinExistence type="predicted"/>
<feature type="region of interest" description="Disordered" evidence="1">
    <location>
        <begin position="125"/>
        <end position="158"/>
    </location>
</feature>
<feature type="transmembrane region" description="Helical" evidence="2">
    <location>
        <begin position="24"/>
        <end position="45"/>
    </location>
</feature>
<dbReference type="RefSeq" id="WP_091438669.1">
    <property type="nucleotide sequence ID" value="NZ_FOIE01000001.1"/>
</dbReference>
<reference evidence="4" key="1">
    <citation type="submission" date="2016-10" db="EMBL/GenBank/DDBJ databases">
        <authorList>
            <person name="Varghese N."/>
            <person name="Submissions S."/>
        </authorList>
    </citation>
    <scope>NUCLEOTIDE SEQUENCE [LARGE SCALE GENOMIC DNA]</scope>
    <source>
        <strain evidence="4">DSM 44209</strain>
    </source>
</reference>
<dbReference type="EMBL" id="FOIE01000001">
    <property type="protein sequence ID" value="SES79873.1"/>
    <property type="molecule type" value="Genomic_DNA"/>
</dbReference>
<organism evidence="3 4">
    <name type="scientific">Geodermatophilus poikilotrophus</name>
    <dbReference type="NCBI Taxonomy" id="1333667"/>
    <lineage>
        <taxon>Bacteria</taxon>
        <taxon>Bacillati</taxon>
        <taxon>Actinomycetota</taxon>
        <taxon>Actinomycetes</taxon>
        <taxon>Geodermatophilales</taxon>
        <taxon>Geodermatophilaceae</taxon>
        <taxon>Geodermatophilus</taxon>
    </lineage>
</organism>
<feature type="region of interest" description="Disordered" evidence="1">
    <location>
        <begin position="1"/>
        <end position="21"/>
    </location>
</feature>
<dbReference type="OrthoDB" id="5198339at2"/>
<feature type="compositionally biased region" description="Basic and acidic residues" evidence="1">
    <location>
        <begin position="8"/>
        <end position="21"/>
    </location>
</feature>
<dbReference type="AlphaFoldDB" id="A0A1H9ZE67"/>
<evidence type="ECO:0000313" key="4">
    <source>
        <dbReference type="Proteomes" id="UP000198507"/>
    </source>
</evidence>
<keyword evidence="2" id="KW-0812">Transmembrane</keyword>
<keyword evidence="2" id="KW-0472">Membrane</keyword>
<evidence type="ECO:0000256" key="1">
    <source>
        <dbReference type="SAM" id="MobiDB-lite"/>
    </source>
</evidence>
<protein>
    <submittedName>
        <fullName evidence="3">Uncharacterized protein</fullName>
    </submittedName>
</protein>
<accession>A0A1H9ZE67</accession>
<name>A0A1H9ZE67_9ACTN</name>